<evidence type="ECO:0000256" key="5">
    <source>
        <dbReference type="ARBA" id="ARBA00023180"/>
    </source>
</evidence>
<dbReference type="Pfam" id="PF04862">
    <property type="entry name" value="DUF642"/>
    <property type="match status" value="2"/>
</dbReference>
<keyword evidence="10" id="KW-1185">Reference proteome</keyword>
<feature type="domain" description="DUF642" evidence="7">
    <location>
        <begin position="24"/>
        <end position="180"/>
    </location>
</feature>
<evidence type="ECO:0000313" key="8">
    <source>
        <dbReference type="EMBL" id="KAJ4744612.1"/>
    </source>
</evidence>
<evidence type="ECO:0000313" key="9">
    <source>
        <dbReference type="EMBL" id="KAJ4797564.1"/>
    </source>
</evidence>
<evidence type="ECO:0000313" key="10">
    <source>
        <dbReference type="Proteomes" id="UP001140206"/>
    </source>
</evidence>
<evidence type="ECO:0000256" key="2">
    <source>
        <dbReference type="ARBA" id="ARBA00004613"/>
    </source>
</evidence>
<comment type="subcellular location">
    <subcellularLocation>
        <location evidence="1">Cell envelope</location>
    </subcellularLocation>
    <subcellularLocation>
        <location evidence="2">Secreted</location>
    </subcellularLocation>
</comment>
<dbReference type="EMBL" id="JAMFTS010000002">
    <property type="protein sequence ID" value="KAJ4797564.1"/>
    <property type="molecule type" value="Genomic_DNA"/>
</dbReference>
<dbReference type="PANTHER" id="PTHR31265:SF42">
    <property type="entry name" value="OS01G0611000 PROTEIN"/>
    <property type="match status" value="1"/>
</dbReference>
<dbReference type="Gene3D" id="2.60.120.260">
    <property type="entry name" value="Galactose-binding domain-like"/>
    <property type="match status" value="1"/>
</dbReference>
<dbReference type="AlphaFoldDB" id="A0AAV8FXC7"/>
<dbReference type="EMBL" id="JAMFTS010000040">
    <property type="protein sequence ID" value="KAJ4744612.1"/>
    <property type="molecule type" value="Genomic_DNA"/>
</dbReference>
<organism evidence="9 10">
    <name type="scientific">Rhynchospora pubera</name>
    <dbReference type="NCBI Taxonomy" id="906938"/>
    <lineage>
        <taxon>Eukaryota</taxon>
        <taxon>Viridiplantae</taxon>
        <taxon>Streptophyta</taxon>
        <taxon>Embryophyta</taxon>
        <taxon>Tracheophyta</taxon>
        <taxon>Spermatophyta</taxon>
        <taxon>Magnoliopsida</taxon>
        <taxon>Liliopsida</taxon>
        <taxon>Poales</taxon>
        <taxon>Cyperaceae</taxon>
        <taxon>Cyperoideae</taxon>
        <taxon>Rhynchosporeae</taxon>
        <taxon>Rhynchospora</taxon>
    </lineage>
</organism>
<name>A0AAV8FXC7_9POAL</name>
<feature type="domain" description="DUF642" evidence="7">
    <location>
        <begin position="192"/>
        <end position="355"/>
    </location>
</feature>
<dbReference type="PANTHER" id="PTHR31265">
    <property type="entry name" value="OS02G0527500 PROTEIN-RELATED"/>
    <property type="match status" value="1"/>
</dbReference>
<accession>A0AAV8FXC7</accession>
<proteinExistence type="predicted"/>
<feature type="signal peptide" evidence="6">
    <location>
        <begin position="1"/>
        <end position="20"/>
    </location>
</feature>
<dbReference type="GO" id="GO:0005576">
    <property type="term" value="C:extracellular region"/>
    <property type="evidence" value="ECO:0007669"/>
    <property type="project" value="UniProtKB-SubCell"/>
</dbReference>
<dbReference type="Proteomes" id="UP001140206">
    <property type="component" value="Chromosome 2"/>
</dbReference>
<keyword evidence="5" id="KW-0325">Glycoprotein</keyword>
<dbReference type="InterPro" id="IPR052437">
    <property type="entry name" value="Pectin_Meth_Modulator"/>
</dbReference>
<dbReference type="InterPro" id="IPR006946">
    <property type="entry name" value="DGR2-like_dom"/>
</dbReference>
<evidence type="ECO:0000256" key="6">
    <source>
        <dbReference type="SAM" id="SignalP"/>
    </source>
</evidence>
<evidence type="ECO:0000256" key="4">
    <source>
        <dbReference type="ARBA" id="ARBA00022729"/>
    </source>
</evidence>
<feature type="chain" id="PRO_5044716426" description="DUF642 domain-containing protein" evidence="6">
    <location>
        <begin position="21"/>
        <end position="360"/>
    </location>
</feature>
<gene>
    <name evidence="8" type="ORF">LUZ62_008454</name>
    <name evidence="9" type="ORF">LUZ62_048810</name>
</gene>
<evidence type="ECO:0000256" key="3">
    <source>
        <dbReference type="ARBA" id="ARBA00022525"/>
    </source>
</evidence>
<comment type="caution">
    <text evidence="9">The sequence shown here is derived from an EMBL/GenBank/DDBJ whole genome shotgun (WGS) entry which is preliminary data.</text>
</comment>
<keyword evidence="4 6" id="KW-0732">Signal</keyword>
<sequence>MLGCLVLFLLLSALFQTSLAVTDGLLPNGDFKDSPKSTELNGTEIIGKHALPQWEISGFVEYIEYGHMQGDMHLVVPEGAYAVRLGNEASIKQRLHLSRGSYYAITFSAVRTCAQAEQLNVSVSPESSLVPMQTIYSSIGWDSYAWGFQAKFSKVDLVIHNPGVDEDPSCGPLIDSVAIQTLYPPPPTNDNMLRNGDFEEGPYLFANVSWGVMIPPMTEDVHSPLPAWMVESLKAVKYIDSNHYSVPQGKRAVELVAGRESALAQVVSTTPGKNYSLTFSVGDAGDSCIGYMMVEAYADRGIVRVPYESNGTGGFKKADLQFVATGNTTRVVFLSSNYHMKFDGSLCGPVIDDVVLCMQS</sequence>
<keyword evidence="3" id="KW-0964">Secreted</keyword>
<reference evidence="9" key="1">
    <citation type="submission" date="2022-08" db="EMBL/GenBank/DDBJ databases">
        <authorList>
            <person name="Marques A."/>
        </authorList>
    </citation>
    <scope>NUCLEOTIDE SEQUENCE</scope>
    <source>
        <strain evidence="9">RhyPub2mFocal</strain>
        <tissue evidence="9">Leaves</tissue>
    </source>
</reference>
<protein>
    <recommendedName>
        <fullName evidence="7">DUF642 domain-containing protein</fullName>
    </recommendedName>
</protein>
<evidence type="ECO:0000256" key="1">
    <source>
        <dbReference type="ARBA" id="ARBA00004196"/>
    </source>
</evidence>
<evidence type="ECO:0000259" key="7">
    <source>
        <dbReference type="Pfam" id="PF04862"/>
    </source>
</evidence>
<dbReference type="FunFam" id="2.60.120.260:FF:000031">
    <property type="entry name" value="DUF642 family protein"/>
    <property type="match status" value="1"/>
</dbReference>